<comment type="caution">
    <text evidence="8">The sequence shown here is derived from an EMBL/GenBank/DDBJ whole genome shotgun (WGS) entry which is preliminary data.</text>
</comment>
<dbReference type="PANTHER" id="PTHR30329:SF21">
    <property type="entry name" value="LIPOPROTEIN YIAD-RELATED"/>
    <property type="match status" value="1"/>
</dbReference>
<keyword evidence="3" id="KW-0998">Cell outer membrane</keyword>
<gene>
    <name evidence="8" type="ORF">GCM10009304_05090</name>
</gene>
<reference evidence="8" key="2">
    <citation type="submission" date="2020-09" db="EMBL/GenBank/DDBJ databases">
        <authorList>
            <person name="Sun Q."/>
            <person name="Ohkuma M."/>
        </authorList>
    </citation>
    <scope>NUCLEOTIDE SEQUENCE</scope>
    <source>
        <strain evidence="8">JCM 30078</strain>
    </source>
</reference>
<organism evidence="8 9">
    <name type="scientific">Pseudomonas matsuisoli</name>
    <dbReference type="NCBI Taxonomy" id="1515666"/>
    <lineage>
        <taxon>Bacteria</taxon>
        <taxon>Pseudomonadati</taxon>
        <taxon>Pseudomonadota</taxon>
        <taxon>Gammaproteobacteria</taxon>
        <taxon>Pseudomonadales</taxon>
        <taxon>Pseudomonadaceae</taxon>
        <taxon>Pseudomonas</taxon>
    </lineage>
</organism>
<evidence type="ECO:0000256" key="3">
    <source>
        <dbReference type="ARBA" id="ARBA00023237"/>
    </source>
</evidence>
<reference evidence="8" key="1">
    <citation type="journal article" date="2014" name="Int. J. Syst. Evol. Microbiol.">
        <title>Complete genome sequence of Corynebacterium casei LMG S-19264T (=DSM 44701T), isolated from a smear-ripened cheese.</title>
        <authorList>
            <consortium name="US DOE Joint Genome Institute (JGI-PGF)"/>
            <person name="Walter F."/>
            <person name="Albersmeier A."/>
            <person name="Kalinowski J."/>
            <person name="Ruckert C."/>
        </authorList>
    </citation>
    <scope>NUCLEOTIDE SEQUENCE</scope>
    <source>
        <strain evidence="8">JCM 30078</strain>
    </source>
</reference>
<dbReference type="PROSITE" id="PS51123">
    <property type="entry name" value="OMPA_2"/>
    <property type="match status" value="1"/>
</dbReference>
<keyword evidence="5" id="KW-0175">Coiled coil</keyword>
<dbReference type="PANTHER" id="PTHR30329">
    <property type="entry name" value="STATOR ELEMENT OF FLAGELLAR MOTOR COMPLEX"/>
    <property type="match status" value="1"/>
</dbReference>
<dbReference type="Pfam" id="PF14346">
    <property type="entry name" value="DUF4398"/>
    <property type="match status" value="1"/>
</dbReference>
<dbReference type="GO" id="GO:0009279">
    <property type="term" value="C:cell outer membrane"/>
    <property type="evidence" value="ECO:0007669"/>
    <property type="project" value="UniProtKB-SubCell"/>
</dbReference>
<evidence type="ECO:0000256" key="6">
    <source>
        <dbReference type="SAM" id="SignalP"/>
    </source>
</evidence>
<dbReference type="InterPro" id="IPR025511">
    <property type="entry name" value="DUF4398"/>
</dbReference>
<dbReference type="InterPro" id="IPR006690">
    <property type="entry name" value="OMPA-like_CS"/>
</dbReference>
<keyword evidence="6" id="KW-0732">Signal</keyword>
<evidence type="ECO:0000256" key="4">
    <source>
        <dbReference type="PROSITE-ProRule" id="PRU00473"/>
    </source>
</evidence>
<feature type="coiled-coil region" evidence="5">
    <location>
        <begin position="95"/>
        <end position="134"/>
    </location>
</feature>
<sequence length="260" mass="28593">MKKTIFLPTLLAMAIGLSACATKPNPDLDTARSNFETLQTNPQATQIAALETKDANDALDKAEKAFRDGEDREKVSQLAYLANQRVNVAKQTIALRAAEQRLQGVSAERAQARLDARDAQIKKLQEQMNAKQTDRGTVVTFGDVLFDLNRSELKPGGMRNVQQLSQFLQENSERKVIIEGHTDSTGSDSYNQSLSERRAMSVKSALVRMGVDPSRLVTQGYGKEYPIADNSSAAGRAQNRRVEVTISNDANPVAPRQMGR</sequence>
<dbReference type="InterPro" id="IPR006664">
    <property type="entry name" value="OMP_bac"/>
</dbReference>
<dbReference type="PROSITE" id="PS51257">
    <property type="entry name" value="PROKAR_LIPOPROTEIN"/>
    <property type="match status" value="1"/>
</dbReference>
<dbReference type="InterPro" id="IPR050330">
    <property type="entry name" value="Bact_OuterMem_StrucFunc"/>
</dbReference>
<dbReference type="Proteomes" id="UP000635983">
    <property type="component" value="Unassembled WGS sequence"/>
</dbReference>
<feature type="signal peptide" evidence="6">
    <location>
        <begin position="1"/>
        <end position="21"/>
    </location>
</feature>
<evidence type="ECO:0000256" key="5">
    <source>
        <dbReference type="SAM" id="Coils"/>
    </source>
</evidence>
<dbReference type="PRINTS" id="PR01021">
    <property type="entry name" value="OMPADOMAIN"/>
</dbReference>
<evidence type="ECO:0000313" key="8">
    <source>
        <dbReference type="EMBL" id="GGJ82098.1"/>
    </source>
</evidence>
<accession>A0A917US83</accession>
<dbReference type="PROSITE" id="PS01068">
    <property type="entry name" value="OMPA_1"/>
    <property type="match status" value="1"/>
</dbReference>
<dbReference type="EMBL" id="BMPO01000001">
    <property type="protein sequence ID" value="GGJ82098.1"/>
    <property type="molecule type" value="Genomic_DNA"/>
</dbReference>
<dbReference type="Pfam" id="PF00691">
    <property type="entry name" value="OmpA"/>
    <property type="match status" value="1"/>
</dbReference>
<proteinExistence type="predicted"/>
<dbReference type="RefSeq" id="WP_188981554.1">
    <property type="nucleotide sequence ID" value="NZ_BMPO01000001.1"/>
</dbReference>
<evidence type="ECO:0000256" key="1">
    <source>
        <dbReference type="ARBA" id="ARBA00004442"/>
    </source>
</evidence>
<dbReference type="Gene3D" id="3.30.1330.60">
    <property type="entry name" value="OmpA-like domain"/>
    <property type="match status" value="1"/>
</dbReference>
<evidence type="ECO:0000259" key="7">
    <source>
        <dbReference type="PROSITE" id="PS51123"/>
    </source>
</evidence>
<dbReference type="SUPFAM" id="SSF103088">
    <property type="entry name" value="OmpA-like"/>
    <property type="match status" value="1"/>
</dbReference>
<keyword evidence="9" id="KW-1185">Reference proteome</keyword>
<dbReference type="AlphaFoldDB" id="A0A917US83"/>
<comment type="subcellular location">
    <subcellularLocation>
        <location evidence="1">Cell outer membrane</location>
    </subcellularLocation>
</comment>
<dbReference type="CDD" id="cd07185">
    <property type="entry name" value="OmpA_C-like"/>
    <property type="match status" value="1"/>
</dbReference>
<feature type="chain" id="PRO_5038010555" evidence="6">
    <location>
        <begin position="22"/>
        <end position="260"/>
    </location>
</feature>
<name>A0A917US83_9PSED</name>
<evidence type="ECO:0000256" key="2">
    <source>
        <dbReference type="ARBA" id="ARBA00023136"/>
    </source>
</evidence>
<evidence type="ECO:0000313" key="9">
    <source>
        <dbReference type="Proteomes" id="UP000635983"/>
    </source>
</evidence>
<dbReference type="InterPro" id="IPR006665">
    <property type="entry name" value="OmpA-like"/>
</dbReference>
<feature type="domain" description="OmpA-like" evidence="7">
    <location>
        <begin position="133"/>
        <end position="250"/>
    </location>
</feature>
<dbReference type="PRINTS" id="PR01023">
    <property type="entry name" value="NAFLGMOTY"/>
</dbReference>
<protein>
    <submittedName>
        <fullName evidence="8">Membrane protein</fullName>
    </submittedName>
</protein>
<keyword evidence="2 4" id="KW-0472">Membrane</keyword>
<dbReference type="InterPro" id="IPR036737">
    <property type="entry name" value="OmpA-like_sf"/>
</dbReference>